<reference evidence="1 2" key="1">
    <citation type="submission" date="2019-06" db="EMBL/GenBank/DDBJ databases">
        <title>Sequencing the genomes of 1000 actinobacteria strains.</title>
        <authorList>
            <person name="Klenk H.-P."/>
        </authorList>
    </citation>
    <scope>NUCLEOTIDE SEQUENCE [LARGE SCALE GENOMIC DNA]</scope>
    <source>
        <strain evidence="1 2">DSM 42059</strain>
    </source>
</reference>
<dbReference type="EMBL" id="VIWW01000001">
    <property type="protein sequence ID" value="TWG02878.1"/>
    <property type="molecule type" value="Genomic_DNA"/>
</dbReference>
<name>A0A561UU37_9ACTN</name>
<sequence>MSHFSYSGTGPGHERQYLSEFERVQPGQWPEWEAALAVVNRDLTATLPGQDALVLMVAPPFQPLPPNGTDRGQVYVAMPDGRWHGNSVNADDLEEGDPPEPDDATTVLTVVADAAQATVMELLRQVWPLCWQHRIGMHPRPAGTTDGWSQGETDATGPPVWWCRGGRDGKCHDVSLVGELAATLP</sequence>
<dbReference type="AlphaFoldDB" id="A0A561UU37"/>
<protein>
    <submittedName>
        <fullName evidence="1">Uncharacterized protein</fullName>
    </submittedName>
</protein>
<accession>A0A561UU37</accession>
<comment type="caution">
    <text evidence="1">The sequence shown here is derived from an EMBL/GenBank/DDBJ whole genome shotgun (WGS) entry which is preliminary data.</text>
</comment>
<gene>
    <name evidence="1" type="ORF">FHX80_111290</name>
</gene>
<evidence type="ECO:0000313" key="2">
    <source>
        <dbReference type="Proteomes" id="UP000318186"/>
    </source>
</evidence>
<proteinExistence type="predicted"/>
<dbReference type="RefSeq" id="WP_244318149.1">
    <property type="nucleotide sequence ID" value="NZ_VIWW01000001.1"/>
</dbReference>
<organism evidence="1 2">
    <name type="scientific">Streptomyces brevispora</name>
    <dbReference type="NCBI Taxonomy" id="887462"/>
    <lineage>
        <taxon>Bacteria</taxon>
        <taxon>Bacillati</taxon>
        <taxon>Actinomycetota</taxon>
        <taxon>Actinomycetes</taxon>
        <taxon>Kitasatosporales</taxon>
        <taxon>Streptomycetaceae</taxon>
        <taxon>Streptomyces</taxon>
    </lineage>
</organism>
<evidence type="ECO:0000313" key="1">
    <source>
        <dbReference type="EMBL" id="TWG02878.1"/>
    </source>
</evidence>
<dbReference type="Proteomes" id="UP000318186">
    <property type="component" value="Unassembled WGS sequence"/>
</dbReference>